<accession>A0A3N0EE67</accession>
<gene>
    <name evidence="9" type="ORF">EFW17_06475</name>
</gene>
<dbReference type="Pfam" id="PF00753">
    <property type="entry name" value="Lactamase_B"/>
    <property type="match status" value="1"/>
</dbReference>
<evidence type="ECO:0000259" key="8">
    <source>
        <dbReference type="Pfam" id="PF03772"/>
    </source>
</evidence>
<dbReference type="NCBIfam" id="TIGR00360">
    <property type="entry name" value="ComEC_N-term"/>
    <property type="match status" value="1"/>
</dbReference>
<dbReference type="Proteomes" id="UP000269198">
    <property type="component" value="Unassembled WGS sequence"/>
</dbReference>
<protein>
    <submittedName>
        <fullName evidence="9">ComEC/Rec2 family competence protein</fullName>
    </submittedName>
</protein>
<evidence type="ECO:0000256" key="1">
    <source>
        <dbReference type="ARBA" id="ARBA00004651"/>
    </source>
</evidence>
<dbReference type="CDD" id="cd07731">
    <property type="entry name" value="ComA-like_MBL-fold"/>
    <property type="match status" value="1"/>
</dbReference>
<dbReference type="InterPro" id="IPR052159">
    <property type="entry name" value="Competence_DNA_uptake"/>
</dbReference>
<keyword evidence="2" id="KW-1003">Cell membrane</keyword>
<evidence type="ECO:0000256" key="5">
    <source>
        <dbReference type="ARBA" id="ARBA00023136"/>
    </source>
</evidence>
<feature type="transmembrane region" description="Helical" evidence="6">
    <location>
        <begin position="259"/>
        <end position="277"/>
    </location>
</feature>
<dbReference type="InterPro" id="IPR035681">
    <property type="entry name" value="ComA-like_MBL"/>
</dbReference>
<dbReference type="GO" id="GO:0005886">
    <property type="term" value="C:plasma membrane"/>
    <property type="evidence" value="ECO:0007669"/>
    <property type="project" value="UniProtKB-SubCell"/>
</dbReference>
<feature type="transmembrane region" description="Helical" evidence="6">
    <location>
        <begin position="503"/>
        <end position="522"/>
    </location>
</feature>
<dbReference type="RefSeq" id="WP_123200355.1">
    <property type="nucleotide sequence ID" value="NZ_RJMB01000004.1"/>
</dbReference>
<feature type="transmembrane region" description="Helical" evidence="6">
    <location>
        <begin position="283"/>
        <end position="302"/>
    </location>
</feature>
<feature type="transmembrane region" description="Helical" evidence="6">
    <location>
        <begin position="20"/>
        <end position="36"/>
    </location>
</feature>
<dbReference type="SUPFAM" id="SSF56281">
    <property type="entry name" value="Metallo-hydrolase/oxidoreductase"/>
    <property type="match status" value="1"/>
</dbReference>
<dbReference type="Pfam" id="PF03772">
    <property type="entry name" value="Competence"/>
    <property type="match status" value="1"/>
</dbReference>
<feature type="transmembrane region" description="Helical" evidence="6">
    <location>
        <begin position="353"/>
        <end position="372"/>
    </location>
</feature>
<feature type="transmembrane region" description="Helical" evidence="6">
    <location>
        <begin position="419"/>
        <end position="440"/>
    </location>
</feature>
<feature type="domain" description="Metallo-beta-lactamase" evidence="7">
    <location>
        <begin position="536"/>
        <end position="597"/>
    </location>
</feature>
<feature type="transmembrane region" description="Helical" evidence="6">
    <location>
        <begin position="309"/>
        <end position="326"/>
    </location>
</feature>
<evidence type="ECO:0000256" key="2">
    <source>
        <dbReference type="ARBA" id="ARBA00022475"/>
    </source>
</evidence>
<keyword evidence="4 6" id="KW-1133">Transmembrane helix</keyword>
<feature type="domain" description="ComEC/Rec2-related protein" evidence="8">
    <location>
        <begin position="235"/>
        <end position="495"/>
    </location>
</feature>
<feature type="transmembrane region" description="Helical" evidence="6">
    <location>
        <begin position="480"/>
        <end position="496"/>
    </location>
</feature>
<dbReference type="Gene3D" id="3.60.15.10">
    <property type="entry name" value="Ribonuclease Z/Hydroxyacylglutathione hydrolase-like"/>
    <property type="match status" value="1"/>
</dbReference>
<dbReference type="InterPro" id="IPR036866">
    <property type="entry name" value="RibonucZ/Hydroxyglut_hydro"/>
</dbReference>
<proteinExistence type="predicted"/>
<evidence type="ECO:0000313" key="9">
    <source>
        <dbReference type="EMBL" id="RNL86162.1"/>
    </source>
</evidence>
<feature type="transmembrane region" description="Helical" evidence="6">
    <location>
        <begin position="384"/>
        <end position="407"/>
    </location>
</feature>
<comment type="caution">
    <text evidence="9">The sequence shown here is derived from an EMBL/GenBank/DDBJ whole genome shotgun (WGS) entry which is preliminary data.</text>
</comment>
<sequence length="783" mass="80773">MGSTLGTDAPRAAAPTDIRLLAPAVGTWLCTAVLLGSQSTTALTTGAALLGCALVLSPALRLPSSDLWVTPVLAVLVCAAAGALAVGARLAGVEASPVAELAERESGVTSEVVVSLDPRPRDGDALPGRVEHVIEAHTVWVASDGERSRSRVPVVLLTSGPEWGGLVPGTTVELSGRLVPAEEPGLVRGLVLVRGPPEDVEPPGTPRMLAEVARERLRDAAASLPEPANALLPAMVVGDVSELADATAEDFRDTGMTHLLTVSGANLAVLTGVALGFGRWFGWPPWLTASAGAVTIAVFILVARAEPSVLRAAVMGGIALLALALGRRRAGFTALAASVVGLLLFDPSLARSYGFALSVLATAGILVLAPGWRDAWSARLPRWLAEAVAVALAAHVGCVPVLVLLSAEVSWIAVPANVLASPVTPVATMGGFVVMGLALVWPAAAAVVVWLPGVAVIGVGAVATHAARVPHGAFSWRDDFLGVVAAAVLVLVFLTARGRVRRVLCALGVVVVVVPVLLHWLAPPWPPAGWTVVACDVGQGDAFVLSLGDGRALLVDTGARPTLVDGCLRDLGVRSLALLVLTHGDVDHDGAVAGVLAGRASGAALVPGGYDSPEAERELAESSVPLRTAEAGQRWEVGPWHLDVLWPRGGARDSNDNSVVLLARWVPPPDSSARPMTALLTGDIEEPAQRALRGEHAIRGVDLLKTPHHGAKTQDADFLTATRPRVTITSVGEDNPHGHPDPGTWSLLTSLTRASYRTDLHGDIAVVPGPDGPEVAVRATSQE</sequence>
<dbReference type="InterPro" id="IPR001279">
    <property type="entry name" value="Metallo-B-lactamas"/>
</dbReference>
<feature type="transmembrane region" description="Helical" evidence="6">
    <location>
        <begin position="68"/>
        <end position="88"/>
    </location>
</feature>
<dbReference type="InterPro" id="IPR004477">
    <property type="entry name" value="ComEC_N"/>
</dbReference>
<name>A0A3N0EE67_9ACTN</name>
<evidence type="ECO:0000259" key="7">
    <source>
        <dbReference type="Pfam" id="PF00753"/>
    </source>
</evidence>
<keyword evidence="10" id="KW-1185">Reference proteome</keyword>
<organism evidence="9 10">
    <name type="scientific">Halostreptopolyspora alba</name>
    <dbReference type="NCBI Taxonomy" id="2487137"/>
    <lineage>
        <taxon>Bacteria</taxon>
        <taxon>Bacillati</taxon>
        <taxon>Actinomycetota</taxon>
        <taxon>Actinomycetes</taxon>
        <taxon>Streptosporangiales</taxon>
        <taxon>Nocardiopsidaceae</taxon>
        <taxon>Halostreptopolyspora</taxon>
    </lineage>
</organism>
<keyword evidence="3 6" id="KW-0812">Transmembrane</keyword>
<dbReference type="OrthoDB" id="7177610at2"/>
<feature type="transmembrane region" description="Helical" evidence="6">
    <location>
        <begin position="447"/>
        <end position="468"/>
    </location>
</feature>
<dbReference type="EMBL" id="RJMB01000004">
    <property type="protein sequence ID" value="RNL86162.1"/>
    <property type="molecule type" value="Genomic_DNA"/>
</dbReference>
<evidence type="ECO:0000256" key="4">
    <source>
        <dbReference type="ARBA" id="ARBA00022989"/>
    </source>
</evidence>
<dbReference type="PANTHER" id="PTHR30619:SF1">
    <property type="entry name" value="RECOMBINATION PROTEIN 2"/>
    <property type="match status" value="1"/>
</dbReference>
<dbReference type="PANTHER" id="PTHR30619">
    <property type="entry name" value="DNA INTERNALIZATION/COMPETENCE PROTEIN COMEC/REC2"/>
    <property type="match status" value="1"/>
</dbReference>
<evidence type="ECO:0000256" key="3">
    <source>
        <dbReference type="ARBA" id="ARBA00022692"/>
    </source>
</evidence>
<evidence type="ECO:0000256" key="6">
    <source>
        <dbReference type="SAM" id="Phobius"/>
    </source>
</evidence>
<keyword evidence="5 6" id="KW-0472">Membrane</keyword>
<dbReference type="AlphaFoldDB" id="A0A3N0EE67"/>
<evidence type="ECO:0000313" key="10">
    <source>
        <dbReference type="Proteomes" id="UP000269198"/>
    </source>
</evidence>
<reference evidence="9 10" key="1">
    <citation type="submission" date="2018-11" db="EMBL/GenBank/DDBJ databases">
        <title>The genome draft of YIM 96095.</title>
        <authorList>
            <person name="Tang S.-K."/>
            <person name="Chunyu W.-X."/>
            <person name="Feng Y.-Z."/>
        </authorList>
    </citation>
    <scope>NUCLEOTIDE SEQUENCE [LARGE SCALE GENOMIC DNA]</scope>
    <source>
        <strain evidence="9 10">YIM 96095</strain>
    </source>
</reference>
<comment type="subcellular location">
    <subcellularLocation>
        <location evidence="1">Cell membrane</location>
        <topology evidence="1">Multi-pass membrane protein</topology>
    </subcellularLocation>
</comment>